<evidence type="ECO:0000256" key="2">
    <source>
        <dbReference type="ARBA" id="ARBA00006991"/>
    </source>
</evidence>
<feature type="binding site" evidence="12">
    <location>
        <position position="7"/>
    </location>
    <ligand>
        <name>Zn(2+)</name>
        <dbReference type="ChEBI" id="CHEBI:29105"/>
    </ligand>
</feature>
<evidence type="ECO:0000256" key="8">
    <source>
        <dbReference type="ARBA" id="ARBA00023125"/>
    </source>
</evidence>
<feature type="domain" description="C2H2-type" evidence="13">
    <location>
        <begin position="395"/>
        <end position="422"/>
    </location>
</feature>
<keyword evidence="16" id="KW-1185">Reference proteome</keyword>
<feature type="domain" description="C2H2-type" evidence="13">
    <location>
        <begin position="479"/>
        <end position="506"/>
    </location>
</feature>
<feature type="domain" description="ZAD" evidence="14">
    <location>
        <begin position="5"/>
        <end position="75"/>
    </location>
</feature>
<dbReference type="PROSITE" id="PS00028">
    <property type="entry name" value="ZINC_FINGER_C2H2_1"/>
    <property type="match status" value="11"/>
</dbReference>
<dbReference type="GO" id="GO:0005634">
    <property type="term" value="C:nucleus"/>
    <property type="evidence" value="ECO:0007669"/>
    <property type="project" value="UniProtKB-SubCell"/>
</dbReference>
<keyword evidence="6 12" id="KW-0862">Zinc</keyword>
<evidence type="ECO:0000256" key="10">
    <source>
        <dbReference type="ARBA" id="ARBA00023242"/>
    </source>
</evidence>
<feature type="domain" description="C2H2-type" evidence="13">
    <location>
        <begin position="423"/>
        <end position="450"/>
    </location>
</feature>
<feature type="domain" description="C2H2-type" evidence="13">
    <location>
        <begin position="187"/>
        <end position="214"/>
    </location>
</feature>
<dbReference type="Proteomes" id="UP000327044">
    <property type="component" value="Unassembled WGS sequence"/>
</dbReference>
<proteinExistence type="inferred from homology"/>
<dbReference type="FunFam" id="3.30.160.60:FF:000322">
    <property type="entry name" value="GDNF-inducible zinc finger protein 1"/>
    <property type="match status" value="1"/>
</dbReference>
<evidence type="ECO:0000313" key="15">
    <source>
        <dbReference type="EMBL" id="KAB0800297.1"/>
    </source>
</evidence>
<feature type="domain" description="C2H2-type" evidence="13">
    <location>
        <begin position="311"/>
        <end position="338"/>
    </location>
</feature>
<dbReference type="Gene3D" id="3.40.1800.20">
    <property type="match status" value="1"/>
</dbReference>
<feature type="binding site" evidence="12">
    <location>
        <position position="48"/>
    </location>
    <ligand>
        <name>Zn(2+)</name>
        <dbReference type="ChEBI" id="CHEBI:29105"/>
    </ligand>
</feature>
<feature type="domain" description="C2H2-type" evidence="13">
    <location>
        <begin position="507"/>
        <end position="528"/>
    </location>
</feature>
<comment type="caution">
    <text evidence="15">The sequence shown here is derived from an EMBL/GenBank/DDBJ whole genome shotgun (WGS) entry which is preliminary data.</text>
</comment>
<evidence type="ECO:0000259" key="13">
    <source>
        <dbReference type="PROSITE" id="PS50157"/>
    </source>
</evidence>
<feature type="binding site" evidence="12">
    <location>
        <position position="10"/>
    </location>
    <ligand>
        <name>Zn(2+)</name>
        <dbReference type="ChEBI" id="CHEBI:29105"/>
    </ligand>
</feature>
<dbReference type="PROSITE" id="PS51915">
    <property type="entry name" value="ZAD"/>
    <property type="match status" value="1"/>
</dbReference>
<evidence type="ECO:0008006" key="17">
    <source>
        <dbReference type="Google" id="ProtNLM"/>
    </source>
</evidence>
<dbReference type="GO" id="GO:0008270">
    <property type="term" value="F:zinc ion binding"/>
    <property type="evidence" value="ECO:0007669"/>
    <property type="project" value="UniProtKB-UniRule"/>
</dbReference>
<evidence type="ECO:0000256" key="7">
    <source>
        <dbReference type="ARBA" id="ARBA00023015"/>
    </source>
</evidence>
<protein>
    <recommendedName>
        <fullName evidence="17">Protein krueppel</fullName>
    </recommendedName>
</protein>
<feature type="domain" description="C2H2-type" evidence="13">
    <location>
        <begin position="215"/>
        <end position="237"/>
    </location>
</feature>
<dbReference type="FunFam" id="3.30.160.60:FF:000110">
    <property type="entry name" value="Zinc finger protein-like"/>
    <property type="match status" value="1"/>
</dbReference>
<dbReference type="Gene3D" id="3.30.160.60">
    <property type="entry name" value="Classic Zinc Finger"/>
    <property type="match status" value="10"/>
</dbReference>
<accession>A0A5N4ASI4</accession>
<keyword evidence="9" id="KW-0804">Transcription</keyword>
<dbReference type="InterPro" id="IPR036236">
    <property type="entry name" value="Znf_C2H2_sf"/>
</dbReference>
<evidence type="ECO:0000256" key="6">
    <source>
        <dbReference type="ARBA" id="ARBA00022833"/>
    </source>
</evidence>
<evidence type="ECO:0000259" key="14">
    <source>
        <dbReference type="PROSITE" id="PS51915"/>
    </source>
</evidence>
<dbReference type="FunFam" id="3.30.160.60:FF:000624">
    <property type="entry name" value="zinc finger protein 697"/>
    <property type="match status" value="1"/>
</dbReference>
<evidence type="ECO:0000256" key="12">
    <source>
        <dbReference type="PROSITE-ProRule" id="PRU01263"/>
    </source>
</evidence>
<keyword evidence="7" id="KW-0805">Transcription regulation</keyword>
<dbReference type="SUPFAM" id="SSF57716">
    <property type="entry name" value="Glucocorticoid receptor-like (DNA-binding domain)"/>
    <property type="match status" value="1"/>
</dbReference>
<dbReference type="Pfam" id="PF07776">
    <property type="entry name" value="zf-AD"/>
    <property type="match status" value="1"/>
</dbReference>
<evidence type="ECO:0000256" key="9">
    <source>
        <dbReference type="ARBA" id="ARBA00023163"/>
    </source>
</evidence>
<dbReference type="InterPro" id="IPR012934">
    <property type="entry name" value="Znf_AD"/>
</dbReference>
<dbReference type="FunFam" id="3.30.160.60:FF:000765">
    <property type="entry name" value="Zinc finger 45-like"/>
    <property type="match status" value="1"/>
</dbReference>
<dbReference type="InterPro" id="IPR013087">
    <property type="entry name" value="Znf_C2H2_type"/>
</dbReference>
<evidence type="ECO:0000256" key="3">
    <source>
        <dbReference type="ARBA" id="ARBA00022723"/>
    </source>
</evidence>
<feature type="binding site" evidence="12">
    <location>
        <position position="51"/>
    </location>
    <ligand>
        <name>Zn(2+)</name>
        <dbReference type="ChEBI" id="CHEBI:29105"/>
    </ligand>
</feature>
<dbReference type="FunFam" id="3.30.160.60:FF:000358">
    <property type="entry name" value="zinc finger protein 24"/>
    <property type="match status" value="1"/>
</dbReference>
<evidence type="ECO:0000313" key="16">
    <source>
        <dbReference type="Proteomes" id="UP000327044"/>
    </source>
</evidence>
<evidence type="ECO:0000256" key="1">
    <source>
        <dbReference type="ARBA" id="ARBA00004123"/>
    </source>
</evidence>
<dbReference type="FunCoup" id="A0A5N4ASI4">
    <property type="interactions" value="4"/>
</dbReference>
<feature type="domain" description="C2H2-type" evidence="13">
    <location>
        <begin position="339"/>
        <end position="366"/>
    </location>
</feature>
<evidence type="ECO:0000256" key="4">
    <source>
        <dbReference type="ARBA" id="ARBA00022737"/>
    </source>
</evidence>
<feature type="domain" description="C2H2-type" evidence="13">
    <location>
        <begin position="283"/>
        <end position="310"/>
    </location>
</feature>
<organism evidence="15 16">
    <name type="scientific">Photinus pyralis</name>
    <name type="common">Common eastern firefly</name>
    <name type="synonym">Lampyris pyralis</name>
    <dbReference type="NCBI Taxonomy" id="7054"/>
    <lineage>
        <taxon>Eukaryota</taxon>
        <taxon>Metazoa</taxon>
        <taxon>Ecdysozoa</taxon>
        <taxon>Arthropoda</taxon>
        <taxon>Hexapoda</taxon>
        <taxon>Insecta</taxon>
        <taxon>Pterygota</taxon>
        <taxon>Neoptera</taxon>
        <taxon>Endopterygota</taxon>
        <taxon>Coleoptera</taxon>
        <taxon>Polyphaga</taxon>
        <taxon>Elateriformia</taxon>
        <taxon>Elateroidea</taxon>
        <taxon>Lampyridae</taxon>
        <taxon>Lampyrinae</taxon>
        <taxon>Photinus</taxon>
    </lineage>
</organism>
<reference evidence="15 16" key="1">
    <citation type="journal article" date="2018" name="Elife">
        <title>Firefly genomes illuminate parallel origins of bioluminescence in beetles.</title>
        <authorList>
            <person name="Fallon T.R."/>
            <person name="Lower S.E."/>
            <person name="Chang C.H."/>
            <person name="Bessho-Uehara M."/>
            <person name="Martin G.J."/>
            <person name="Bewick A.J."/>
            <person name="Behringer M."/>
            <person name="Debat H.J."/>
            <person name="Wong I."/>
            <person name="Day J.C."/>
            <person name="Suvorov A."/>
            <person name="Silva C.J."/>
            <person name="Stanger-Hall K.F."/>
            <person name="Hall D.W."/>
            <person name="Schmitz R.J."/>
            <person name="Nelson D.R."/>
            <person name="Lewis S.M."/>
            <person name="Shigenobu S."/>
            <person name="Bybee S.M."/>
            <person name="Larracuente A.M."/>
            <person name="Oba Y."/>
            <person name="Weng J.K."/>
        </authorList>
    </citation>
    <scope>NUCLEOTIDE SEQUENCE [LARGE SCALE GENOMIC DNA]</scope>
    <source>
        <strain evidence="15">1611_PpyrPB1</strain>
        <tissue evidence="15">Whole body</tissue>
    </source>
</reference>
<keyword evidence="5 11" id="KW-0863">Zinc-finger</keyword>
<keyword evidence="3 12" id="KW-0479">Metal-binding</keyword>
<feature type="domain" description="C2H2-type" evidence="13">
    <location>
        <begin position="250"/>
        <end position="278"/>
    </location>
</feature>
<comment type="similarity">
    <text evidence="2">Belongs to the krueppel C2H2-type zinc-finger protein family.</text>
</comment>
<dbReference type="SMART" id="SM00355">
    <property type="entry name" value="ZnF_C2H2"/>
    <property type="match status" value="12"/>
</dbReference>
<evidence type="ECO:0000256" key="5">
    <source>
        <dbReference type="ARBA" id="ARBA00022771"/>
    </source>
</evidence>
<evidence type="ECO:0000256" key="11">
    <source>
        <dbReference type="PROSITE-ProRule" id="PRU00042"/>
    </source>
</evidence>
<keyword evidence="8" id="KW-0238">DNA-binding</keyword>
<dbReference type="SMART" id="SM00868">
    <property type="entry name" value="zf-AD"/>
    <property type="match status" value="1"/>
</dbReference>
<gene>
    <name evidence="15" type="ORF">PPYR_06037</name>
</gene>
<dbReference type="SUPFAM" id="SSF57667">
    <property type="entry name" value="beta-beta-alpha zinc fingers"/>
    <property type="match status" value="6"/>
</dbReference>
<dbReference type="GO" id="GO:0000977">
    <property type="term" value="F:RNA polymerase II transcription regulatory region sequence-specific DNA binding"/>
    <property type="evidence" value="ECO:0007669"/>
    <property type="project" value="TreeGrafter"/>
</dbReference>
<dbReference type="OrthoDB" id="6077919at2759"/>
<comment type="subcellular location">
    <subcellularLocation>
        <location evidence="1">Nucleus</location>
    </subcellularLocation>
</comment>
<feature type="domain" description="C2H2-type" evidence="13">
    <location>
        <begin position="451"/>
        <end position="478"/>
    </location>
</feature>
<dbReference type="PANTHER" id="PTHR24409:SF331">
    <property type="entry name" value="ZINC FINGER PROTEIN 322A"/>
    <property type="match status" value="1"/>
</dbReference>
<dbReference type="EMBL" id="VVIM01000004">
    <property type="protein sequence ID" value="KAB0800297.1"/>
    <property type="molecule type" value="Genomic_DNA"/>
</dbReference>
<dbReference type="PANTHER" id="PTHR24409">
    <property type="entry name" value="ZINC FINGER PROTEIN 142"/>
    <property type="match status" value="1"/>
</dbReference>
<keyword evidence="4" id="KW-0677">Repeat</keyword>
<sequence length="533" mass="60235">MKLDKICRTCLAEKTPLNSIFNACLPNMLMTIASVQVLDGDGLPNQICIQCLQMINRAYTFKQQCEKSDATLREYVNKFNFQNISLSSDHNLMCNVKNDQFFGNSEVLQQTSLFTEIFGDDTTHSLVDNFASTGSNTVVSDFADTMQSLQTIAEQCLPEAWENDNLIATHSSSEETTCHSLNLEPYLKCQFCELSYSDEWSLAEHIKLHTGQSKHLCTLCSKAFTTSSALTKHISTHNLLTNSVDQSKILACDICGKGCSSTALLKAHMKESHANIKNAEKSYVCQICDKRYSQNKFLVLHLRSHTGERPLHCGTCGKSFSLPSSLHKHRLVHNHERKFSCTLCGKSFKQMSNLTVHMRSHTGAKSFVCTICGKGCATNVNLSIHMRLHTGEKPYMCSQCDAAFPTSTQLKKHFMRHTGEKPYKCWQCGKAFRQKDTRDTHVRYHTGERPFACHLCSKRYIAASHLRIHMKGHTGDRKYQCNLCPKSFIQSRTLKTHLETHNNEKVYLCSYCGLTFTTKTLLNKHKKICGISL</sequence>
<dbReference type="FunFam" id="3.30.160.60:FF:002005">
    <property type="entry name" value="Zinc finger protein 200"/>
    <property type="match status" value="1"/>
</dbReference>
<name>A0A5N4ASI4_PHOPY</name>
<dbReference type="FunFam" id="3.30.160.60:FF:001049">
    <property type="entry name" value="zinc finger protein 319"/>
    <property type="match status" value="1"/>
</dbReference>
<dbReference type="Pfam" id="PF00096">
    <property type="entry name" value="zf-C2H2"/>
    <property type="match status" value="11"/>
</dbReference>
<dbReference type="AlphaFoldDB" id="A0A5N4ASI4"/>
<dbReference type="InParanoid" id="A0A5N4ASI4"/>
<dbReference type="PROSITE" id="PS50157">
    <property type="entry name" value="ZINC_FINGER_C2H2_2"/>
    <property type="match status" value="12"/>
</dbReference>
<feature type="domain" description="C2H2-type" evidence="13">
    <location>
        <begin position="367"/>
        <end position="394"/>
    </location>
</feature>
<keyword evidence="10" id="KW-0539">Nucleus</keyword>
<dbReference type="GO" id="GO:0000981">
    <property type="term" value="F:DNA-binding transcription factor activity, RNA polymerase II-specific"/>
    <property type="evidence" value="ECO:0007669"/>
    <property type="project" value="TreeGrafter"/>
</dbReference>
<dbReference type="FunFam" id="3.30.160.60:FF:000303">
    <property type="entry name" value="Zinc finger protein 41"/>
    <property type="match status" value="1"/>
</dbReference>